<gene>
    <name evidence="2" type="ORF">GpartN1_g3848.t1</name>
    <name evidence="3" type="ORF">GpartN1_g5525.t1</name>
</gene>
<evidence type="ECO:0000313" key="4">
    <source>
        <dbReference type="Proteomes" id="UP001061958"/>
    </source>
</evidence>
<dbReference type="InterPro" id="IPR013272">
    <property type="entry name" value="Vps72/YL1_C"/>
</dbReference>
<dbReference type="EMBL" id="BQMJ01000046">
    <property type="protein sequence ID" value="GJQ13734.1"/>
    <property type="molecule type" value="Genomic_DNA"/>
</dbReference>
<reference evidence="2" key="1">
    <citation type="journal article" date="2022" name="Proc. Natl. Acad. Sci. U.S.A.">
        <title>Life cycle and functional genomics of the unicellular red alga Galdieria for elucidating algal and plant evolution and industrial use.</title>
        <authorList>
            <person name="Hirooka S."/>
            <person name="Itabashi T."/>
            <person name="Ichinose T.M."/>
            <person name="Onuma R."/>
            <person name="Fujiwara T."/>
            <person name="Yamashita S."/>
            <person name="Jong L.W."/>
            <person name="Tomita R."/>
            <person name="Iwane A.H."/>
            <person name="Miyagishima S.Y."/>
        </authorList>
    </citation>
    <scope>NUCLEOTIDE SEQUENCE</scope>
    <source>
        <strain evidence="2">NBRC 102759</strain>
    </source>
</reference>
<feature type="domain" description="Vps72/YL1 C-terminal" evidence="1">
    <location>
        <begin position="29"/>
        <end position="58"/>
    </location>
</feature>
<evidence type="ECO:0000259" key="1">
    <source>
        <dbReference type="SMART" id="SM00993"/>
    </source>
</evidence>
<sequence>MNSNFSNTGSSKISVGLKDNIQSMTVSNACCAVCKEPARYKAPKTGIPYCSVVCFRQLPHSSFPLLTTSESCQTANWEVDAELEKQFLQLAQSTSIQEFLQDKNFRQELQRIAEATNPLEKLVLARSHEKFMQFERVVFSFFNIDDDQV</sequence>
<dbReference type="EMBL" id="BQMJ01000029">
    <property type="protein sequence ID" value="GJQ12057.1"/>
    <property type="molecule type" value="Genomic_DNA"/>
</dbReference>
<dbReference type="Gene3D" id="3.30.60.190">
    <property type="match status" value="1"/>
</dbReference>
<dbReference type="CDD" id="cd23024">
    <property type="entry name" value="zf-HIT_ZNHIT2-3"/>
    <property type="match status" value="1"/>
</dbReference>
<keyword evidence="4" id="KW-1185">Reference proteome</keyword>
<protein>
    <recommendedName>
        <fullName evidence="1">Vps72/YL1 C-terminal domain-containing protein</fullName>
    </recommendedName>
</protein>
<evidence type="ECO:0000313" key="3">
    <source>
        <dbReference type="EMBL" id="GJQ13734.1"/>
    </source>
</evidence>
<reference evidence="2" key="2">
    <citation type="submission" date="2022-01" db="EMBL/GenBank/DDBJ databases">
        <authorList>
            <person name="Hirooka S."/>
            <person name="Miyagishima S.Y."/>
        </authorList>
    </citation>
    <scope>NUCLEOTIDE SEQUENCE</scope>
    <source>
        <strain evidence="2">NBRC 102759</strain>
    </source>
</reference>
<dbReference type="OrthoDB" id="9972at2759"/>
<dbReference type="Pfam" id="PF04438">
    <property type="entry name" value="zf-HIT"/>
    <property type="match status" value="1"/>
</dbReference>
<evidence type="ECO:0000313" key="2">
    <source>
        <dbReference type="EMBL" id="GJQ12057.1"/>
    </source>
</evidence>
<dbReference type="Proteomes" id="UP001061958">
    <property type="component" value="Unassembled WGS sequence"/>
</dbReference>
<name>A0A9C7PYX2_9RHOD</name>
<comment type="caution">
    <text evidence="2">The sequence shown here is derived from an EMBL/GenBank/DDBJ whole genome shotgun (WGS) entry which is preliminary data.</text>
</comment>
<dbReference type="SMART" id="SM00993">
    <property type="entry name" value="YL1_C"/>
    <property type="match status" value="1"/>
</dbReference>
<dbReference type="AlphaFoldDB" id="A0A9C7PYX2"/>
<organism evidence="2 4">
    <name type="scientific">Galdieria partita</name>
    <dbReference type="NCBI Taxonomy" id="83374"/>
    <lineage>
        <taxon>Eukaryota</taxon>
        <taxon>Rhodophyta</taxon>
        <taxon>Bangiophyceae</taxon>
        <taxon>Galdieriales</taxon>
        <taxon>Galdieriaceae</taxon>
        <taxon>Galdieria</taxon>
    </lineage>
</organism>
<accession>A0A9C7PYX2</accession>
<dbReference type="InterPro" id="IPR007529">
    <property type="entry name" value="Znf_HIT"/>
</dbReference>
<proteinExistence type="predicted"/>